<evidence type="ECO:0000313" key="1">
    <source>
        <dbReference type="EMBL" id="SNX69948.1"/>
    </source>
</evidence>
<gene>
    <name evidence="1" type="ORF">SAMN05877753_103330</name>
</gene>
<sequence length="66" mass="7542">MTKVFSGEGLMGFLRGLRPVRKDWVAGKSFIRLLKTRPKKGIKAEIKSFIRVLKAVKRVRAEESLL</sequence>
<evidence type="ECO:0000313" key="2">
    <source>
        <dbReference type="Proteomes" id="UP000219546"/>
    </source>
</evidence>
<reference evidence="1 2" key="1">
    <citation type="submission" date="2017-08" db="EMBL/GenBank/DDBJ databases">
        <authorList>
            <person name="de Groot N.N."/>
        </authorList>
    </citation>
    <scope>NUCLEOTIDE SEQUENCE [LARGE SCALE GENOMIC DNA]</scope>
    <source>
        <strain evidence="1 2">JC228</strain>
    </source>
</reference>
<proteinExistence type="predicted"/>
<dbReference type="EMBL" id="OAOP01000003">
    <property type="protein sequence ID" value="SNX69948.1"/>
    <property type="molecule type" value="Genomic_DNA"/>
</dbReference>
<organism evidence="1 2">
    <name type="scientific">Bacillus oleivorans</name>
    <dbReference type="NCBI Taxonomy" id="1448271"/>
    <lineage>
        <taxon>Bacteria</taxon>
        <taxon>Bacillati</taxon>
        <taxon>Bacillota</taxon>
        <taxon>Bacilli</taxon>
        <taxon>Bacillales</taxon>
        <taxon>Bacillaceae</taxon>
        <taxon>Bacillus</taxon>
    </lineage>
</organism>
<accession>A0A285CSD3</accession>
<dbReference type="AlphaFoldDB" id="A0A285CSD3"/>
<name>A0A285CSD3_9BACI</name>
<protein>
    <submittedName>
        <fullName evidence="1">Uncharacterized protein</fullName>
    </submittedName>
</protein>
<dbReference type="Proteomes" id="UP000219546">
    <property type="component" value="Unassembled WGS sequence"/>
</dbReference>
<keyword evidence="2" id="KW-1185">Reference proteome</keyword>